<evidence type="ECO:0000256" key="1">
    <source>
        <dbReference type="SAM" id="Phobius"/>
    </source>
</evidence>
<name>A0ABU1TMS8_9FLAO</name>
<evidence type="ECO:0000256" key="2">
    <source>
        <dbReference type="SAM" id="SignalP"/>
    </source>
</evidence>
<dbReference type="SUPFAM" id="SSF48452">
    <property type="entry name" value="TPR-like"/>
    <property type="match status" value="1"/>
</dbReference>
<dbReference type="InterPro" id="IPR011990">
    <property type="entry name" value="TPR-like_helical_dom_sf"/>
</dbReference>
<comment type="caution">
    <text evidence="4">The sequence shown here is derived from an EMBL/GenBank/DDBJ whole genome shotgun (WGS) entry which is preliminary data.</text>
</comment>
<feature type="transmembrane region" description="Helical" evidence="1">
    <location>
        <begin position="331"/>
        <end position="350"/>
    </location>
</feature>
<sequence>MHRFLVFLFLISTFTIAGQNLDPLLKDLDKVLLDKNTYVKKKYARINLLKKNVHKFTVSQDDKNLYSSYMSLFDEYKSFKYDSAYYYLEEAKSKAFHLKNQQLISKSRIKEGFVLLSSGLFKEAIDTLSSIDGEKLDPKNQFEYYSIKARAYYDLADYTRDLRYNINYIQKGNLYLEKALGLIRPNTNEYWATESLRKLKQQDFKGAEKAFSYWIDNFQLPAEYYGIATSSLGYIYSEKGMTDKAIHYLALAAIADVKNATKETVALRNLANELFKKGHLEEANRYINLAMDDATFYDARHRKIEISSILPIIEKAQLNKVKDKNDMLEKIVILLTVLALIIVLFLVIIFKQLKERNASRKVMADSYSKLQEMNISLTEANTIKEEYIAYFIKATSDLINKIDHIQKSTIQKVIAKKTDEIISNLNRYNVNKERENLFHQFDDIFLKLFPTFVSDFNALFPPDHRSIIKKGELLNTELRIFALYRLGIQDSNQIADFLELSVTTIYTYKTRIKSKSDHKEVFEEKIMAIKTI</sequence>
<gene>
    <name evidence="4" type="ORF">J2X31_001195</name>
</gene>
<dbReference type="Proteomes" id="UP001255185">
    <property type="component" value="Unassembled WGS sequence"/>
</dbReference>
<dbReference type="GO" id="GO:0003677">
    <property type="term" value="F:DNA binding"/>
    <property type="evidence" value="ECO:0007669"/>
    <property type="project" value="UniProtKB-KW"/>
</dbReference>
<dbReference type="RefSeq" id="WP_310025191.1">
    <property type="nucleotide sequence ID" value="NZ_JAVDVI010000004.1"/>
</dbReference>
<evidence type="ECO:0000313" key="5">
    <source>
        <dbReference type="Proteomes" id="UP001255185"/>
    </source>
</evidence>
<reference evidence="4 5" key="1">
    <citation type="submission" date="2023-07" db="EMBL/GenBank/DDBJ databases">
        <title>Sorghum-associated microbial communities from plants grown in Nebraska, USA.</title>
        <authorList>
            <person name="Schachtman D."/>
        </authorList>
    </citation>
    <scope>NUCLEOTIDE SEQUENCE [LARGE SCALE GENOMIC DNA]</scope>
    <source>
        <strain evidence="4 5">3773</strain>
    </source>
</reference>
<keyword evidence="1" id="KW-1133">Transmembrane helix</keyword>
<keyword evidence="2" id="KW-0732">Signal</keyword>
<dbReference type="InterPro" id="IPR045957">
    <property type="entry name" value="DUF6377"/>
</dbReference>
<keyword evidence="1" id="KW-0472">Membrane</keyword>
<organism evidence="4 5">
    <name type="scientific">Flavobacterium arsenatis</name>
    <dbReference type="NCBI Taxonomy" id="1484332"/>
    <lineage>
        <taxon>Bacteria</taxon>
        <taxon>Pseudomonadati</taxon>
        <taxon>Bacteroidota</taxon>
        <taxon>Flavobacteriia</taxon>
        <taxon>Flavobacteriales</taxon>
        <taxon>Flavobacteriaceae</taxon>
        <taxon>Flavobacterium</taxon>
    </lineage>
</organism>
<feature type="domain" description="DUF6377" evidence="3">
    <location>
        <begin position="256"/>
        <end position="495"/>
    </location>
</feature>
<evidence type="ECO:0000259" key="3">
    <source>
        <dbReference type="Pfam" id="PF19904"/>
    </source>
</evidence>
<dbReference type="EMBL" id="JAVDVI010000004">
    <property type="protein sequence ID" value="MDR6967188.1"/>
    <property type="molecule type" value="Genomic_DNA"/>
</dbReference>
<protein>
    <submittedName>
        <fullName evidence="4">DNA-binding CsgD family transcriptional regulator</fullName>
    </submittedName>
</protein>
<keyword evidence="4" id="KW-0238">DNA-binding</keyword>
<dbReference type="Gene3D" id="1.25.40.10">
    <property type="entry name" value="Tetratricopeptide repeat domain"/>
    <property type="match status" value="1"/>
</dbReference>
<keyword evidence="5" id="KW-1185">Reference proteome</keyword>
<keyword evidence="1" id="KW-0812">Transmembrane</keyword>
<evidence type="ECO:0000313" key="4">
    <source>
        <dbReference type="EMBL" id="MDR6967188.1"/>
    </source>
</evidence>
<feature type="signal peptide" evidence="2">
    <location>
        <begin position="1"/>
        <end position="17"/>
    </location>
</feature>
<proteinExistence type="predicted"/>
<accession>A0ABU1TMS8</accession>
<feature type="chain" id="PRO_5045999760" evidence="2">
    <location>
        <begin position="18"/>
        <end position="532"/>
    </location>
</feature>
<dbReference type="Pfam" id="PF19904">
    <property type="entry name" value="DUF6377"/>
    <property type="match status" value="1"/>
</dbReference>